<dbReference type="RefSeq" id="XP_040786075.1">
    <property type="nucleotide sequence ID" value="XM_040938363.1"/>
</dbReference>
<dbReference type="Pfam" id="PF17172">
    <property type="entry name" value="GST_N_4"/>
    <property type="match status" value="1"/>
</dbReference>
<reference evidence="2" key="1">
    <citation type="submission" date="2020-01" db="EMBL/GenBank/DDBJ databases">
        <authorList>
            <consortium name="DOE Joint Genome Institute"/>
            <person name="Haridas S."/>
            <person name="Albert R."/>
            <person name="Binder M."/>
            <person name="Bloem J."/>
            <person name="Labutti K."/>
            <person name="Salamov A."/>
            <person name="Andreopoulos B."/>
            <person name="Baker S.E."/>
            <person name="Barry K."/>
            <person name="Bills G."/>
            <person name="Bluhm B.H."/>
            <person name="Cannon C."/>
            <person name="Castanera R."/>
            <person name="Culley D.E."/>
            <person name="Daum C."/>
            <person name="Ezra D."/>
            <person name="Gonzalez J.B."/>
            <person name="Henrissat B."/>
            <person name="Kuo A."/>
            <person name="Liang C."/>
            <person name="Lipzen A."/>
            <person name="Lutzoni F."/>
            <person name="Magnuson J."/>
            <person name="Mondo S."/>
            <person name="Nolan M."/>
            <person name="Ohm R."/>
            <person name="Pangilinan J."/>
            <person name="Park H.-J."/>
            <person name="Ramirez L."/>
            <person name="Alfaro M."/>
            <person name="Sun H."/>
            <person name="Tritt A."/>
            <person name="Yoshinaga Y."/>
            <person name="Zwiers L.-H."/>
            <person name="Turgeon B.G."/>
            <person name="Goodwin S.B."/>
            <person name="Spatafora J.W."/>
            <person name="Crous P.W."/>
            <person name="Grigoriev I.V."/>
        </authorList>
    </citation>
    <scope>NUCLEOTIDE SEQUENCE</scope>
    <source>
        <strain evidence="2">CBS 394.84</strain>
    </source>
</reference>
<feature type="domain" description="Thioredoxin-like fold" evidence="1">
    <location>
        <begin position="40"/>
        <end position="139"/>
    </location>
</feature>
<accession>A0A9P4GD99</accession>
<sequence>MDSQPNYKLVVSRGTSPHLNYFHRTSDSSTRAAAQYVWSPHVAKLELCFRLSKLSYESNSGGPLNVPRGKIPCVEISTPGSPSEWVADSLIAKDFIHRGLLQDMNARISGKETGQDLAIRALLEYKLFFYNAHERWTNNYYTVLPQRYLFGYFQGTGRFMDGEIHTFREEIWAGVHVILEDSRRKATQGECFWVSGGDEPCEADATVYGFAISALVSDSGPMGGDLVKSECPAVLEYATKIHQRYFPDHEVWK</sequence>
<gene>
    <name evidence="2" type="ORF">K460DRAFT_433157</name>
</gene>
<evidence type="ECO:0000313" key="2">
    <source>
        <dbReference type="EMBL" id="KAF1843512.1"/>
    </source>
</evidence>
<organism evidence="2 3">
    <name type="scientific">Cucurbitaria berberidis CBS 394.84</name>
    <dbReference type="NCBI Taxonomy" id="1168544"/>
    <lineage>
        <taxon>Eukaryota</taxon>
        <taxon>Fungi</taxon>
        <taxon>Dikarya</taxon>
        <taxon>Ascomycota</taxon>
        <taxon>Pezizomycotina</taxon>
        <taxon>Dothideomycetes</taxon>
        <taxon>Pleosporomycetidae</taxon>
        <taxon>Pleosporales</taxon>
        <taxon>Pleosporineae</taxon>
        <taxon>Cucurbitariaceae</taxon>
        <taxon>Cucurbitaria</taxon>
    </lineage>
</organism>
<dbReference type="GeneID" id="63855618"/>
<protein>
    <recommendedName>
        <fullName evidence="1">Thioredoxin-like fold domain-containing protein</fullName>
    </recommendedName>
</protein>
<dbReference type="PANTHER" id="PTHR12289:SF41">
    <property type="entry name" value="FAILED AXON CONNECTIONS-RELATED"/>
    <property type="match status" value="1"/>
</dbReference>
<dbReference type="OrthoDB" id="5809458at2759"/>
<name>A0A9P4GD99_9PLEO</name>
<dbReference type="PANTHER" id="PTHR12289">
    <property type="entry name" value="METAXIN RELATED"/>
    <property type="match status" value="1"/>
</dbReference>
<dbReference type="EMBL" id="ML976617">
    <property type="protein sequence ID" value="KAF1843512.1"/>
    <property type="molecule type" value="Genomic_DNA"/>
</dbReference>
<dbReference type="GO" id="GO:0005737">
    <property type="term" value="C:cytoplasm"/>
    <property type="evidence" value="ECO:0007669"/>
    <property type="project" value="TreeGrafter"/>
</dbReference>
<dbReference type="InterPro" id="IPR012336">
    <property type="entry name" value="Thioredoxin-like_fold"/>
</dbReference>
<dbReference type="Proteomes" id="UP000800039">
    <property type="component" value="Unassembled WGS sequence"/>
</dbReference>
<dbReference type="InterPro" id="IPR050931">
    <property type="entry name" value="Mito_Protein_Transport_Metaxin"/>
</dbReference>
<evidence type="ECO:0000259" key="1">
    <source>
        <dbReference type="Pfam" id="PF17172"/>
    </source>
</evidence>
<dbReference type="AlphaFoldDB" id="A0A9P4GD99"/>
<evidence type="ECO:0000313" key="3">
    <source>
        <dbReference type="Proteomes" id="UP000800039"/>
    </source>
</evidence>
<comment type="caution">
    <text evidence="2">The sequence shown here is derived from an EMBL/GenBank/DDBJ whole genome shotgun (WGS) entry which is preliminary data.</text>
</comment>
<proteinExistence type="predicted"/>
<keyword evidence="3" id="KW-1185">Reference proteome</keyword>